<comment type="caution">
    <text evidence="1">The sequence shown here is derived from an EMBL/GenBank/DDBJ whole genome shotgun (WGS) entry which is preliminary data.</text>
</comment>
<proteinExistence type="predicted"/>
<evidence type="ECO:0008006" key="3">
    <source>
        <dbReference type="Google" id="ProtNLM"/>
    </source>
</evidence>
<name>A0A7W4VU61_9ACTN</name>
<gene>
    <name evidence="1" type="ORF">FHU40_001215</name>
</gene>
<keyword evidence="2" id="KW-1185">Reference proteome</keyword>
<evidence type="ECO:0000313" key="2">
    <source>
        <dbReference type="Proteomes" id="UP000589626"/>
    </source>
</evidence>
<dbReference type="EMBL" id="JACHWR010000001">
    <property type="protein sequence ID" value="MBB3041414.1"/>
    <property type="molecule type" value="Genomic_DNA"/>
</dbReference>
<dbReference type="AlphaFoldDB" id="A0A7W4VU61"/>
<dbReference type="Proteomes" id="UP000589626">
    <property type="component" value="Unassembled WGS sequence"/>
</dbReference>
<organism evidence="1 2">
    <name type="scientific">Nocardioides soli</name>
    <dbReference type="NCBI Taxonomy" id="1036020"/>
    <lineage>
        <taxon>Bacteria</taxon>
        <taxon>Bacillati</taxon>
        <taxon>Actinomycetota</taxon>
        <taxon>Actinomycetes</taxon>
        <taxon>Propionibacteriales</taxon>
        <taxon>Nocardioidaceae</taxon>
        <taxon>Nocardioides</taxon>
    </lineage>
</organism>
<evidence type="ECO:0000313" key="1">
    <source>
        <dbReference type="EMBL" id="MBB3041414.1"/>
    </source>
</evidence>
<dbReference type="PROSITE" id="PS51257">
    <property type="entry name" value="PROKAR_LIPOPROTEIN"/>
    <property type="match status" value="1"/>
</dbReference>
<reference evidence="1 2" key="1">
    <citation type="submission" date="2020-08" db="EMBL/GenBank/DDBJ databases">
        <title>Sequencing the genomes of 1000 actinobacteria strains.</title>
        <authorList>
            <person name="Klenk H.-P."/>
        </authorList>
    </citation>
    <scope>NUCLEOTIDE SEQUENCE [LARGE SCALE GENOMIC DNA]</scope>
    <source>
        <strain evidence="1 2">DSM 105498</strain>
    </source>
</reference>
<protein>
    <recommendedName>
        <fullName evidence="3">Lipoprotein</fullName>
    </recommendedName>
</protein>
<accession>A0A7W4VU61</accession>
<sequence length="148" mass="15290">MRRTLATVALVLLLAGGCDDRGGDAPGAAPDSLAPGEIIEVAILTGTSAGGRVTTEPTVLADEQAVRRYVERFRNDRLQGQIVRAAERARVPEGRRLAAAVVAIGCEVPTRVVGTSTGGETVVRAVLPSPTKQCLAPITSVVLVLVPA</sequence>
<dbReference type="RefSeq" id="WP_183591316.1">
    <property type="nucleotide sequence ID" value="NZ_JACHWR010000001.1"/>
</dbReference>